<feature type="transmembrane region" description="Helical" evidence="1">
    <location>
        <begin position="108"/>
        <end position="127"/>
    </location>
</feature>
<dbReference type="RefSeq" id="WP_029722143.1">
    <property type="nucleotide sequence ID" value="NZ_JAJUIW010000006.1"/>
</dbReference>
<keyword evidence="1" id="KW-0472">Membrane</keyword>
<feature type="transmembrane region" description="Helical" evidence="1">
    <location>
        <begin position="142"/>
        <end position="162"/>
    </location>
</feature>
<dbReference type="PANTHER" id="PTHR40761">
    <property type="entry name" value="CONSERVED INTEGRAL MEMBRANE ALANINE VALINE AND LEUCINE RICH PROTEIN-RELATED"/>
    <property type="match status" value="1"/>
</dbReference>
<reference evidence="2 3" key="1">
    <citation type="submission" date="2014-06" db="EMBL/GenBank/DDBJ databases">
        <title>Saccharopolyspora rectivirgula DSM-43113 Genome sequencing.</title>
        <authorList>
            <person name="Barrera C."/>
            <person name="Millon L."/>
            <person name="Rognon B."/>
            <person name="Zaugg C."/>
            <person name="Monod M."/>
        </authorList>
    </citation>
    <scope>NUCLEOTIDE SEQUENCE [LARGE SCALE GENOMIC DNA]</scope>
    <source>
        <strain evidence="2 3">DSM 43113</strain>
    </source>
</reference>
<dbReference type="NCBIfam" id="NF038012">
    <property type="entry name" value="DMT_1"/>
    <property type="match status" value="1"/>
</dbReference>
<feature type="transmembrane region" description="Helical" evidence="1">
    <location>
        <begin position="55"/>
        <end position="76"/>
    </location>
</feature>
<organism evidence="2 3">
    <name type="scientific">Saccharopolyspora rectivirgula</name>
    <dbReference type="NCBI Taxonomy" id="28042"/>
    <lineage>
        <taxon>Bacteria</taxon>
        <taxon>Bacillati</taxon>
        <taxon>Actinomycetota</taxon>
        <taxon>Actinomycetes</taxon>
        <taxon>Pseudonocardiales</taxon>
        <taxon>Pseudonocardiaceae</taxon>
        <taxon>Saccharopolyspora</taxon>
    </lineage>
</organism>
<feature type="transmembrane region" description="Helical" evidence="1">
    <location>
        <begin position="263"/>
        <end position="283"/>
    </location>
</feature>
<feature type="transmembrane region" description="Helical" evidence="1">
    <location>
        <begin position="6"/>
        <end position="28"/>
    </location>
</feature>
<gene>
    <name evidence="2" type="ORF">GU90_07195</name>
</gene>
<feature type="transmembrane region" description="Helical" evidence="1">
    <location>
        <begin position="82"/>
        <end position="101"/>
    </location>
</feature>
<comment type="caution">
    <text evidence="2">The sequence shown here is derived from an EMBL/GenBank/DDBJ whole genome shotgun (WGS) entry which is preliminary data.</text>
</comment>
<evidence type="ECO:0000256" key="1">
    <source>
        <dbReference type="SAM" id="Phobius"/>
    </source>
</evidence>
<feature type="transmembrane region" description="Helical" evidence="1">
    <location>
        <begin position="202"/>
        <end position="221"/>
    </location>
</feature>
<keyword evidence="3" id="KW-1185">Reference proteome</keyword>
<evidence type="ECO:0000313" key="2">
    <source>
        <dbReference type="EMBL" id="KEI44984.1"/>
    </source>
</evidence>
<evidence type="ECO:0008006" key="4">
    <source>
        <dbReference type="Google" id="ProtNLM"/>
    </source>
</evidence>
<feature type="transmembrane region" description="Helical" evidence="1">
    <location>
        <begin position="169"/>
        <end position="190"/>
    </location>
</feature>
<accession>A0A073BB26</accession>
<dbReference type="STRING" id="28042.GU90_07195"/>
<dbReference type="AlphaFoldDB" id="A0A073BB26"/>
<feature type="transmembrane region" description="Helical" evidence="1">
    <location>
        <begin position="228"/>
        <end position="251"/>
    </location>
</feature>
<dbReference type="EMBL" id="JNVU01000017">
    <property type="protein sequence ID" value="KEI44984.1"/>
    <property type="molecule type" value="Genomic_DNA"/>
</dbReference>
<protein>
    <recommendedName>
        <fullName evidence="4">Magnesium transporter NIPA</fullName>
    </recommendedName>
</protein>
<proteinExistence type="predicted"/>
<keyword evidence="1" id="KW-0812">Transmembrane</keyword>
<dbReference type="PANTHER" id="PTHR40761:SF1">
    <property type="entry name" value="CONSERVED INTEGRAL MEMBRANE ALANINE VALINE AND LEUCINE RICH PROTEIN-RELATED"/>
    <property type="match status" value="1"/>
</dbReference>
<evidence type="ECO:0000313" key="3">
    <source>
        <dbReference type="Proteomes" id="UP000031419"/>
    </source>
</evidence>
<sequence>METGSPVFAIAVPAAVVGAASFGMASVVQQRATKQVPQLSAINPRLLFVLVKRPAWVLSVVTVVGGLSLQIVALAFGPLLLVQPLLLTSLLFAAVFSAWLSRQPADRILLTGVVCCAAGLSLFLGFARPGGAKDFTIGREGVGLVLLLGGIVLVCLFAAFRLSGEIRALALALATGVLYGITAAMMKAVAGQIRFGGIAEPFQHWPLYVVCLIGPAGFLLSQNAFQGGAFLSPALSIVTITDPLVSVAAGVTWFGEHVATTPGALAGEVLGALVLVMGVVVLARRSERLRREEEQTGRRTTGG</sequence>
<keyword evidence="1" id="KW-1133">Transmembrane helix</keyword>
<dbReference type="Proteomes" id="UP000031419">
    <property type="component" value="Unassembled WGS sequence"/>
</dbReference>
<name>A0A073BB26_9PSEU</name>
<dbReference type="eggNOG" id="COG0697">
    <property type="taxonomic scope" value="Bacteria"/>
</dbReference>